<feature type="region of interest" description="Disordered" evidence="1">
    <location>
        <begin position="1"/>
        <end position="37"/>
    </location>
</feature>
<proteinExistence type="predicted"/>
<gene>
    <name evidence="3" type="ORF">CT0861_06408</name>
</gene>
<name>A0A166XWA4_9PEZI</name>
<reference evidence="3 4" key="1">
    <citation type="submission" date="2015-06" db="EMBL/GenBank/DDBJ databases">
        <title>Survival trade-offs in plant roots during colonization by closely related pathogenic and mutualistic fungi.</title>
        <authorList>
            <person name="Hacquard S."/>
            <person name="Kracher B."/>
            <person name="Hiruma K."/>
            <person name="Weinman A."/>
            <person name="Muench P."/>
            <person name="Garrido Oter R."/>
            <person name="Ver Loren van Themaat E."/>
            <person name="Dallerey J.-F."/>
            <person name="Damm U."/>
            <person name="Henrissat B."/>
            <person name="Lespinet O."/>
            <person name="Thon M."/>
            <person name="Kemen E."/>
            <person name="McHardy A.C."/>
            <person name="Schulze-Lefert P."/>
            <person name="O'Connell R.J."/>
        </authorList>
    </citation>
    <scope>NUCLEOTIDE SEQUENCE [LARGE SCALE GENOMIC DNA]</scope>
    <source>
        <strain evidence="3 4">0861</strain>
    </source>
</reference>
<keyword evidence="4" id="KW-1185">Reference proteome</keyword>
<evidence type="ECO:0000256" key="2">
    <source>
        <dbReference type="SAM" id="Phobius"/>
    </source>
</evidence>
<keyword evidence="2" id="KW-1133">Transmembrane helix</keyword>
<sequence>MGIQEKARESASNFRPSGIEADPENTLGNDSHKSCGSEADLSRWLCVIAFSLFLMCSCGFSQSIGAVQSYLQLNRLSDNSAQDIGWITGLDTAL</sequence>
<protein>
    <submittedName>
        <fullName evidence="3">MFS monocarboxylate transporter</fullName>
    </submittedName>
</protein>
<organism evidence="3 4">
    <name type="scientific">Colletotrichum tofieldiae</name>
    <dbReference type="NCBI Taxonomy" id="708197"/>
    <lineage>
        <taxon>Eukaryota</taxon>
        <taxon>Fungi</taxon>
        <taxon>Dikarya</taxon>
        <taxon>Ascomycota</taxon>
        <taxon>Pezizomycotina</taxon>
        <taxon>Sordariomycetes</taxon>
        <taxon>Hypocreomycetidae</taxon>
        <taxon>Glomerellales</taxon>
        <taxon>Glomerellaceae</taxon>
        <taxon>Colletotrichum</taxon>
        <taxon>Colletotrichum spaethianum species complex</taxon>
    </lineage>
</organism>
<comment type="caution">
    <text evidence="3">The sequence shown here is derived from an EMBL/GenBank/DDBJ whole genome shotgun (WGS) entry which is preliminary data.</text>
</comment>
<accession>A0A166XWA4</accession>
<dbReference type="EMBL" id="LFIV01000011">
    <property type="protein sequence ID" value="KZL77013.1"/>
    <property type="molecule type" value="Genomic_DNA"/>
</dbReference>
<keyword evidence="2" id="KW-0812">Transmembrane</keyword>
<feature type="transmembrane region" description="Helical" evidence="2">
    <location>
        <begin position="41"/>
        <end position="60"/>
    </location>
</feature>
<dbReference type="Proteomes" id="UP000076552">
    <property type="component" value="Unassembled WGS sequence"/>
</dbReference>
<evidence type="ECO:0000313" key="3">
    <source>
        <dbReference type="EMBL" id="KZL77013.1"/>
    </source>
</evidence>
<keyword evidence="2" id="KW-0472">Membrane</keyword>
<dbReference type="AlphaFoldDB" id="A0A166XWA4"/>
<evidence type="ECO:0000313" key="4">
    <source>
        <dbReference type="Proteomes" id="UP000076552"/>
    </source>
</evidence>
<evidence type="ECO:0000256" key="1">
    <source>
        <dbReference type="SAM" id="MobiDB-lite"/>
    </source>
</evidence>